<dbReference type="OrthoDB" id="1682769at2"/>
<evidence type="ECO:0000256" key="2">
    <source>
        <dbReference type="SAM" id="Phobius"/>
    </source>
</evidence>
<protein>
    <submittedName>
        <fullName evidence="3">Uncharacterized membrane protein YvbJ</fullName>
    </submittedName>
</protein>
<evidence type="ECO:0000313" key="4">
    <source>
        <dbReference type="Proteomes" id="UP000199708"/>
    </source>
</evidence>
<evidence type="ECO:0000313" key="3">
    <source>
        <dbReference type="EMBL" id="SDG23401.1"/>
    </source>
</evidence>
<keyword evidence="2" id="KW-0472">Membrane</keyword>
<dbReference type="AlphaFoldDB" id="A0A1G7SKB6"/>
<accession>A0A1G7SKB6</accession>
<name>A0A1G7SKB6_9LACT</name>
<organism evidence="3 4">
    <name type="scientific">Facklamia miroungae</name>
    <dbReference type="NCBI Taxonomy" id="120956"/>
    <lineage>
        <taxon>Bacteria</taxon>
        <taxon>Bacillati</taxon>
        <taxon>Bacillota</taxon>
        <taxon>Bacilli</taxon>
        <taxon>Lactobacillales</taxon>
        <taxon>Aerococcaceae</taxon>
        <taxon>Facklamia</taxon>
    </lineage>
</organism>
<gene>
    <name evidence="3" type="ORF">SAMN05421791_10455</name>
</gene>
<feature type="region of interest" description="Disordered" evidence="1">
    <location>
        <begin position="60"/>
        <end position="88"/>
    </location>
</feature>
<proteinExistence type="predicted"/>
<keyword evidence="2" id="KW-0812">Transmembrane</keyword>
<feature type="compositionally biased region" description="Basic and acidic residues" evidence="1">
    <location>
        <begin position="66"/>
        <end position="88"/>
    </location>
</feature>
<dbReference type="STRING" id="120956.SAMN05421791_10455"/>
<dbReference type="EMBL" id="FNCK01000004">
    <property type="protein sequence ID" value="SDG23401.1"/>
    <property type="molecule type" value="Genomic_DNA"/>
</dbReference>
<dbReference type="Proteomes" id="UP000199708">
    <property type="component" value="Unassembled WGS sequence"/>
</dbReference>
<reference evidence="3 4" key="1">
    <citation type="submission" date="2016-10" db="EMBL/GenBank/DDBJ databases">
        <authorList>
            <person name="de Groot N.N."/>
        </authorList>
    </citation>
    <scope>NUCLEOTIDE SEQUENCE [LARGE SCALE GENOMIC DNA]</scope>
    <source>
        <strain evidence="3 4">ATCC BAA-466</strain>
    </source>
</reference>
<evidence type="ECO:0000256" key="1">
    <source>
        <dbReference type="SAM" id="MobiDB-lite"/>
    </source>
</evidence>
<keyword evidence="2" id="KW-1133">Transmembrane helix</keyword>
<sequence>MKCLNCGHDNRLDARYCSDCGFPLYVDDSEGSELIEPQNVVSEIEKVQYDQSNEIIDQSRMSLYHSQDEERETVKVEDSKKDDDFQQSKRTDHSTSILSKWLTWKNIFGFSLILLSLISLLMVYRLNYSKEAVEEQFTKGIKNGDYLKAAAVVKTPLTKEPWSDLDIKRTIDHYQEAEIDFRTLLEEGDLSEGLKWQGIEIAKVERSGSFLLIFPKYVVDLHALPVQMSLSNEYRDLKILGEQQVEQTINSNEGIYIEPRIQSIMVQYSHQGKKEEVWLDLDYHQLKDLRHQLSLVPVTNDLIVDEALLGIRPDLPFEVVSFNIDGQDYSQKRIKLSGFAGQIFDVSFKAIYNGQLITTEKIPVKLINNTKVSLDYSNDQTVKAQIQQAELQ</sequence>
<dbReference type="RefSeq" id="WP_090289747.1">
    <property type="nucleotide sequence ID" value="NZ_FNCK01000004.1"/>
</dbReference>
<feature type="transmembrane region" description="Helical" evidence="2">
    <location>
        <begin position="107"/>
        <end position="126"/>
    </location>
</feature>
<keyword evidence="4" id="KW-1185">Reference proteome</keyword>